<keyword evidence="2" id="KW-0812">Transmembrane</keyword>
<protein>
    <submittedName>
        <fullName evidence="4">DUF802 domain-containing protein</fullName>
    </submittedName>
</protein>
<dbReference type="AlphaFoldDB" id="A0A941BEI1"/>
<proteinExistence type="predicted"/>
<gene>
    <name evidence="4" type="ORF">KAK03_11725</name>
</gene>
<dbReference type="Proteomes" id="UP000676246">
    <property type="component" value="Unassembled WGS sequence"/>
</dbReference>
<dbReference type="InterPro" id="IPR008520">
    <property type="entry name" value="DUF802"/>
</dbReference>
<feature type="transmembrane region" description="Helical" evidence="2">
    <location>
        <begin position="28"/>
        <end position="47"/>
    </location>
</feature>
<accession>A0A941BEI1</accession>
<evidence type="ECO:0000256" key="2">
    <source>
        <dbReference type="SAM" id="Phobius"/>
    </source>
</evidence>
<name>A0A941BEI1_9BURK</name>
<feature type="coiled-coil region" evidence="1">
    <location>
        <begin position="418"/>
        <end position="467"/>
    </location>
</feature>
<sequence length="723" mass="75442">MTRLLYPAALLAGLLAIAWIAVGYLSTSLPALLMMALIAAFYALGALELRRLRADSAALRASLTEAPPASPGDWLAVLPAAWRPALQARLDGQRLLLPGAALTPYLVGLLVLLGMLGTFLGMVATLAGTGQALERAGDLALLRDALAAPVKGLGLAFGTSVAGVAASAALGLMSALARLEQSSALALLDERLAGPWRALSAAQRADEARAEQRRQAELLPALVQGVQALLASQQAEQRAFHEATSASYRALAEQVAGSLDRTVRDSVAGSLQQAALGIQPVVEATMAGLTREAQAMHGRVADTLAQQLQALGRDLAASSDAAVQAWQAAQARQQADGQAQAARLQGLMDTLAQGFEQRSASLLAQISERHGALQTALAGAAQQVARDGAALHERSAATLAEQLGAVSAQLEAAVAGVSDRWQAALDAQTAAAAQLNEQQRAQAVLAAQQFERQADALLQALQQAQSGLQAELAARDEARLGAWTQALNAQAAALQLEWREAGAQALAQQQQICATLEGTAGRMAAQAEAHAQGTIDEIARLVQAASEAPRAAAELVAQLRDKLSDSLARDTAMLAERERLLATLQTLLGAVEHAAGGQRQALDTLLASTADWQARTEARIGQQIDAESARLQDLSARVGAGAAELGSLGEAFGAAVQGFQLSTQQLAAQLQRIEEALERSMARSDEQLGYYVAQAREVIDLSLLAHKRIVDDLQRLAAGRAEA</sequence>
<keyword evidence="2" id="KW-0472">Membrane</keyword>
<evidence type="ECO:0000259" key="3">
    <source>
        <dbReference type="Pfam" id="PF05650"/>
    </source>
</evidence>
<evidence type="ECO:0000313" key="4">
    <source>
        <dbReference type="EMBL" id="MBQ0931156.1"/>
    </source>
</evidence>
<dbReference type="EMBL" id="JAGQDD010000007">
    <property type="protein sequence ID" value="MBQ0931156.1"/>
    <property type="molecule type" value="Genomic_DNA"/>
</dbReference>
<comment type="caution">
    <text evidence="4">The sequence shown here is derived from an EMBL/GenBank/DDBJ whole genome shotgun (WGS) entry which is preliminary data.</text>
</comment>
<keyword evidence="1" id="KW-0175">Coiled coil</keyword>
<evidence type="ECO:0000256" key="1">
    <source>
        <dbReference type="SAM" id="Coils"/>
    </source>
</evidence>
<keyword evidence="5" id="KW-1185">Reference proteome</keyword>
<evidence type="ECO:0000313" key="5">
    <source>
        <dbReference type="Proteomes" id="UP000676246"/>
    </source>
</evidence>
<reference evidence="4 5" key="1">
    <citation type="submission" date="2021-04" db="EMBL/GenBank/DDBJ databases">
        <title>The genome sequence of Ideonella sp. 3Y2.</title>
        <authorList>
            <person name="Liu Y."/>
        </authorList>
    </citation>
    <scope>NUCLEOTIDE SEQUENCE [LARGE SCALE GENOMIC DNA]</scope>
    <source>
        <strain evidence="4 5">3Y2</strain>
    </source>
</reference>
<dbReference type="RefSeq" id="WP_210854141.1">
    <property type="nucleotide sequence ID" value="NZ_JAGQDD010000007.1"/>
</dbReference>
<keyword evidence="2" id="KW-1133">Transmembrane helix</keyword>
<feature type="domain" description="DUF802" evidence="3">
    <location>
        <begin position="315"/>
        <end position="363"/>
    </location>
</feature>
<feature type="transmembrane region" description="Helical" evidence="2">
    <location>
        <begin position="105"/>
        <end position="133"/>
    </location>
</feature>
<organism evidence="4 5">
    <name type="scientific">Ideonella alba</name>
    <dbReference type="NCBI Taxonomy" id="2824118"/>
    <lineage>
        <taxon>Bacteria</taxon>
        <taxon>Pseudomonadati</taxon>
        <taxon>Pseudomonadota</taxon>
        <taxon>Betaproteobacteria</taxon>
        <taxon>Burkholderiales</taxon>
        <taxon>Sphaerotilaceae</taxon>
        <taxon>Ideonella</taxon>
    </lineage>
</organism>
<dbReference type="Pfam" id="PF05650">
    <property type="entry name" value="DUF802"/>
    <property type="match status" value="1"/>
</dbReference>